<dbReference type="EMBL" id="JAHVXZ010000009">
    <property type="protein sequence ID" value="MBW1258663.1"/>
    <property type="molecule type" value="Genomic_DNA"/>
</dbReference>
<reference evidence="1 2" key="1">
    <citation type="submission" date="2021-07" db="EMBL/GenBank/DDBJ databases">
        <title>A novel phosphonate cluster across the Pantoea species complex is important for pathogenicity in onion.</title>
        <authorList>
            <person name="Zhao M."/>
            <person name="Stice S."/>
            <person name="Shin G.Y."/>
            <person name="Coutinho T."/>
            <person name="Gitaitis R."/>
            <person name="Kvitko B."/>
            <person name="Dutta B."/>
        </authorList>
    </citation>
    <scope>NUCLEOTIDE SEQUENCE [LARGE SCALE GENOMIC DNA]</scope>
    <source>
        <strain evidence="1 2">BD 382</strain>
    </source>
</reference>
<organism evidence="1 2">
    <name type="scientific">Pantoea allii</name>
    <dbReference type="NCBI Taxonomy" id="574096"/>
    <lineage>
        <taxon>Bacteria</taxon>
        <taxon>Pseudomonadati</taxon>
        <taxon>Pseudomonadota</taxon>
        <taxon>Gammaproteobacteria</taxon>
        <taxon>Enterobacterales</taxon>
        <taxon>Erwiniaceae</taxon>
        <taxon>Pantoea</taxon>
    </lineage>
</organism>
<accession>A0ABS6VIQ7</accession>
<gene>
    <name evidence="1" type="ORF">KYI95_15905</name>
</gene>
<name>A0ABS6VIQ7_9GAMM</name>
<comment type="caution">
    <text evidence="1">The sequence shown here is derived from an EMBL/GenBank/DDBJ whole genome shotgun (WGS) entry which is preliminary data.</text>
</comment>
<evidence type="ECO:0000313" key="2">
    <source>
        <dbReference type="Proteomes" id="UP001197236"/>
    </source>
</evidence>
<keyword evidence="2" id="KW-1185">Reference proteome</keyword>
<evidence type="ECO:0000313" key="1">
    <source>
        <dbReference type="EMBL" id="MBW1258663.1"/>
    </source>
</evidence>
<dbReference type="RefSeq" id="WP_128604220.1">
    <property type="nucleotide sequence ID" value="NZ_CP193910.1"/>
</dbReference>
<proteinExistence type="predicted"/>
<dbReference type="Proteomes" id="UP001197236">
    <property type="component" value="Unassembled WGS sequence"/>
</dbReference>
<sequence>MAIFLVGGAINPLNIKEFTLDVNENNAQKDFTDANDNDYYCYAFSGVSDTLESTTLLTLLPVLFSQPRAGFFLPTLRDTFFSAFQQPFIQCS</sequence>
<protein>
    <submittedName>
        <fullName evidence="1">Uncharacterized protein</fullName>
    </submittedName>
</protein>